<dbReference type="PANTHER" id="PTHR23152:SF4">
    <property type="entry name" value="2-OXOADIPATE DEHYDROGENASE COMPLEX COMPONENT E1"/>
    <property type="match status" value="1"/>
</dbReference>
<comment type="cofactor">
    <cofactor evidence="1">
        <name>thiamine diphosphate</name>
        <dbReference type="ChEBI" id="CHEBI:58937"/>
    </cofactor>
</comment>
<dbReference type="Proteomes" id="UP000695022">
    <property type="component" value="Unplaced"/>
</dbReference>
<proteinExistence type="inferred from homology"/>
<keyword evidence="3" id="KW-0560">Oxidoreductase</keyword>
<evidence type="ECO:0000313" key="5">
    <source>
        <dbReference type="Proteomes" id="UP000695022"/>
    </source>
</evidence>
<evidence type="ECO:0000256" key="3">
    <source>
        <dbReference type="ARBA" id="ARBA00023002"/>
    </source>
</evidence>
<dbReference type="GeneID" id="106820591"/>
<feature type="non-terminal residue" evidence="6">
    <location>
        <position position="106"/>
    </location>
</feature>
<evidence type="ECO:0000256" key="4">
    <source>
        <dbReference type="ARBA" id="ARBA00023052"/>
    </source>
</evidence>
<protein>
    <submittedName>
        <fullName evidence="6">2-oxoglutarate dehydrogenase E1 component-like</fullName>
    </submittedName>
</protein>
<dbReference type="InterPro" id="IPR011603">
    <property type="entry name" value="2oxoglutarate_DH_E1"/>
</dbReference>
<dbReference type="Gene3D" id="3.40.50.970">
    <property type="match status" value="1"/>
</dbReference>
<evidence type="ECO:0000256" key="2">
    <source>
        <dbReference type="ARBA" id="ARBA00006936"/>
    </source>
</evidence>
<dbReference type="InterPro" id="IPR029061">
    <property type="entry name" value="THDP-binding"/>
</dbReference>
<feature type="non-terminal residue" evidence="6">
    <location>
        <position position="1"/>
    </location>
</feature>
<accession>A0ABM1F813</accession>
<dbReference type="RefSeq" id="XP_014680584.1">
    <property type="nucleotide sequence ID" value="XM_014825098.1"/>
</dbReference>
<comment type="similarity">
    <text evidence="2">Belongs to the alpha-ketoglutarate dehydrogenase family.</text>
</comment>
<organism evidence="5 6">
    <name type="scientific">Priapulus caudatus</name>
    <name type="common">Priapulid worm</name>
    <dbReference type="NCBI Taxonomy" id="37621"/>
    <lineage>
        <taxon>Eukaryota</taxon>
        <taxon>Metazoa</taxon>
        <taxon>Ecdysozoa</taxon>
        <taxon>Scalidophora</taxon>
        <taxon>Priapulida</taxon>
        <taxon>Priapulimorpha</taxon>
        <taxon>Priapulimorphida</taxon>
        <taxon>Priapulidae</taxon>
        <taxon>Priapulus</taxon>
    </lineage>
</organism>
<name>A0ABM1F813_PRICU</name>
<evidence type="ECO:0000313" key="6">
    <source>
        <dbReference type="RefSeq" id="XP_014680584.1"/>
    </source>
</evidence>
<keyword evidence="4" id="KW-0786">Thiamine pyrophosphate</keyword>
<gene>
    <name evidence="6" type="primary">LOC106820591</name>
</gene>
<evidence type="ECO:0000256" key="1">
    <source>
        <dbReference type="ARBA" id="ARBA00001964"/>
    </source>
</evidence>
<dbReference type="PANTHER" id="PTHR23152">
    <property type="entry name" value="2-OXOGLUTARATE DEHYDROGENASE"/>
    <property type="match status" value="1"/>
</dbReference>
<dbReference type="SUPFAM" id="SSF52518">
    <property type="entry name" value="Thiamin diphosphate-binding fold (THDP-binding)"/>
    <property type="match status" value="1"/>
</dbReference>
<keyword evidence="5" id="KW-1185">Reference proteome</keyword>
<reference evidence="6" key="1">
    <citation type="submission" date="2025-08" db="UniProtKB">
        <authorList>
            <consortium name="RefSeq"/>
        </authorList>
    </citation>
    <scope>IDENTIFICATION</scope>
</reference>
<sequence length="106" mass="11583">SQNIKEIVIGMAHRGRLNVLVNILGKATDELFQEFEGTKKISELTGDVKYHLGFASNIETPGGAVHLALAFNPSHLEIVAPVVEGSVRARQWRRGDRQGNAVIPVQ</sequence>